<dbReference type="InterPro" id="IPR039448">
    <property type="entry name" value="Beta_helix"/>
</dbReference>
<dbReference type="AlphaFoldDB" id="A2FRG2"/>
<dbReference type="Pfam" id="PF13229">
    <property type="entry name" value="Beta_helix"/>
    <property type="match status" value="1"/>
</dbReference>
<accession>A2FRG2</accession>
<feature type="domain" description="Right handed beta helix" evidence="2">
    <location>
        <begin position="325"/>
        <end position="467"/>
    </location>
</feature>
<feature type="transmembrane region" description="Helical" evidence="1">
    <location>
        <begin position="618"/>
        <end position="642"/>
    </location>
</feature>
<dbReference type="Proteomes" id="UP000001542">
    <property type="component" value="Unassembled WGS sequence"/>
</dbReference>
<gene>
    <name evidence="4" type="ORF">TVAG_248070</name>
    <name evidence="3" type="ORF">TVAG_287420</name>
</gene>
<name>A2FRG2_TRIV3</name>
<dbReference type="eggNOG" id="ENOG502RYDD">
    <property type="taxonomic scope" value="Eukaryota"/>
</dbReference>
<dbReference type="RefSeq" id="XP_001305456.1">
    <property type="nucleotide sequence ID" value="XM_001305455.1"/>
</dbReference>
<dbReference type="VEuPathDB" id="TrichDB:TVAG_287420"/>
<evidence type="ECO:0000259" key="2">
    <source>
        <dbReference type="Pfam" id="PF13229"/>
    </source>
</evidence>
<proteinExistence type="predicted"/>
<dbReference type="KEGG" id="tva:4750238"/>
<dbReference type="SUPFAM" id="SSF51126">
    <property type="entry name" value="Pectin lyase-like"/>
    <property type="match status" value="1"/>
</dbReference>
<dbReference type="SMART" id="SM00710">
    <property type="entry name" value="PbH1"/>
    <property type="match status" value="6"/>
</dbReference>
<dbReference type="InterPro" id="IPR011050">
    <property type="entry name" value="Pectin_lyase_fold/virulence"/>
</dbReference>
<evidence type="ECO:0000313" key="3">
    <source>
        <dbReference type="EMBL" id="EAX84838.1"/>
    </source>
</evidence>
<keyword evidence="1" id="KW-1133">Transmembrane helix</keyword>
<protein>
    <recommendedName>
        <fullName evidence="2">Right handed beta helix domain-containing protein</fullName>
    </recommendedName>
</protein>
<dbReference type="OMA" id="DITNNIM"/>
<evidence type="ECO:0000313" key="4">
    <source>
        <dbReference type="EMBL" id="EAX92526.1"/>
    </source>
</evidence>
<reference evidence="4" key="1">
    <citation type="submission" date="2006-10" db="EMBL/GenBank/DDBJ databases">
        <authorList>
            <person name="Amadeo P."/>
            <person name="Zhao Q."/>
            <person name="Wortman J."/>
            <person name="Fraser-Liggett C."/>
            <person name="Carlton J."/>
        </authorList>
    </citation>
    <scope>NUCLEOTIDE SEQUENCE</scope>
    <source>
        <strain evidence="4">G3</strain>
    </source>
</reference>
<dbReference type="PANTHER" id="PTHR36453:SF1">
    <property type="entry name" value="RIGHT HANDED BETA HELIX DOMAIN-CONTAINING PROTEIN"/>
    <property type="match status" value="1"/>
</dbReference>
<sequence length="658" mass="74398">MLFAVLASAVDIQLKPGINYVSSPIEIKENHTRIIGEKNTRLIGGIKLSNWAKVTDNNILNRLDESVRSKIYQIDLKEFNITNLRPFYQFGYTYSPRCSHNHLYIDQQQMNIAQYPRVGEFINVSSPVTATSIVKGIGINDSRIYTWKYHPNIMAFGYWNYRWSGSAQKVTRIDKSNQKVYLGNAGNSILAKQGDGIFFYNILEEIRYPGDFYIDNETKILYFLPFGKINSKTEIFLSNLTQAVIRSVNTHDIEIRDISIEATCYNGIEFYYCTNVTIDNVKVFNIGLNGLMLYGSNITLNNSLIHNTLNYGLIMSGGNRATLEKSNNLIYNCEFYYFGNLSRSSYPAILLVGVGHTVRNCLIYNGPQSGIIITGNDHLFEKNEMHHLLQEASDNGVIYLGNDYTFRGNILRNNYIHDVFTPKPIIIGFYFDSCVRTALVTNNILYKVKSGLLVNGGRDYIVKNNVFIGSEFALLTRAMCAMPGLADVHKSLMKNYYNITGNPKVAGYLPPYSERYENITKIDEFYKRGTVKTPLIPPSAIFSHNIFCNNTNRYLNATIMDEIYYDNNIDANESDFADFENGDYSIKKGSRLNKLGIEPIDMSEIGLIKKSSGKGKTVAIVLVCVFLAAAVVIAIIIGFIIVKRKKDDNSAVNKTFLV</sequence>
<keyword evidence="1" id="KW-0472">Membrane</keyword>
<dbReference type="OrthoDB" id="6053299at2759"/>
<keyword evidence="5" id="KW-1185">Reference proteome</keyword>
<evidence type="ECO:0000256" key="1">
    <source>
        <dbReference type="SAM" id="Phobius"/>
    </source>
</evidence>
<organism evidence="4 5">
    <name type="scientific">Trichomonas vaginalis (strain ATCC PRA-98 / G3)</name>
    <dbReference type="NCBI Taxonomy" id="412133"/>
    <lineage>
        <taxon>Eukaryota</taxon>
        <taxon>Metamonada</taxon>
        <taxon>Parabasalia</taxon>
        <taxon>Trichomonadida</taxon>
        <taxon>Trichomonadidae</taxon>
        <taxon>Trichomonas</taxon>
    </lineage>
</organism>
<reference evidence="4" key="2">
    <citation type="journal article" date="2007" name="Science">
        <title>Draft genome sequence of the sexually transmitted pathogen Trichomonas vaginalis.</title>
        <authorList>
            <person name="Carlton J.M."/>
            <person name="Hirt R.P."/>
            <person name="Silva J.C."/>
            <person name="Delcher A.L."/>
            <person name="Schatz M."/>
            <person name="Zhao Q."/>
            <person name="Wortman J.R."/>
            <person name="Bidwell S.L."/>
            <person name="Alsmark U.C.M."/>
            <person name="Besteiro S."/>
            <person name="Sicheritz-Ponten T."/>
            <person name="Noel C.J."/>
            <person name="Dacks J.B."/>
            <person name="Foster P.G."/>
            <person name="Simillion C."/>
            <person name="Van de Peer Y."/>
            <person name="Miranda-Saavedra D."/>
            <person name="Barton G.J."/>
            <person name="Westrop G.D."/>
            <person name="Mueller S."/>
            <person name="Dessi D."/>
            <person name="Fiori P.L."/>
            <person name="Ren Q."/>
            <person name="Paulsen I."/>
            <person name="Zhang H."/>
            <person name="Bastida-Corcuera F.D."/>
            <person name="Simoes-Barbosa A."/>
            <person name="Brown M.T."/>
            <person name="Hayes R.D."/>
            <person name="Mukherjee M."/>
            <person name="Okumura C.Y."/>
            <person name="Schneider R."/>
            <person name="Smith A.J."/>
            <person name="Vanacova S."/>
            <person name="Villalvazo M."/>
            <person name="Haas B.J."/>
            <person name="Pertea M."/>
            <person name="Feldblyum T.V."/>
            <person name="Utterback T.R."/>
            <person name="Shu C.L."/>
            <person name="Osoegawa K."/>
            <person name="de Jong P.J."/>
            <person name="Hrdy I."/>
            <person name="Horvathova L."/>
            <person name="Zubacova Z."/>
            <person name="Dolezal P."/>
            <person name="Malik S.B."/>
            <person name="Logsdon J.M. Jr."/>
            <person name="Henze K."/>
            <person name="Gupta A."/>
            <person name="Wang C.C."/>
            <person name="Dunne R.L."/>
            <person name="Upcroft J.A."/>
            <person name="Upcroft P."/>
            <person name="White O."/>
            <person name="Salzberg S.L."/>
            <person name="Tang P."/>
            <person name="Chiu C.-H."/>
            <person name="Lee Y.-S."/>
            <person name="Embley T.M."/>
            <person name="Coombs G.H."/>
            <person name="Mottram J.C."/>
            <person name="Tachezy J."/>
            <person name="Fraser-Liggett C.M."/>
            <person name="Johnson P.J."/>
        </authorList>
    </citation>
    <scope>NUCLEOTIDE SEQUENCE [LARGE SCALE GENOMIC DNA]</scope>
    <source>
        <strain evidence="4">G3</strain>
    </source>
</reference>
<dbReference type="EMBL" id="DS113963">
    <property type="protein sequence ID" value="EAX92526.1"/>
    <property type="molecule type" value="Genomic_DNA"/>
</dbReference>
<dbReference type="VEuPathDB" id="TrichDB:TVAGG3_0042470"/>
<dbReference type="EMBL" id="DS115178">
    <property type="protein sequence ID" value="EAX84838.1"/>
    <property type="molecule type" value="Genomic_DNA"/>
</dbReference>
<evidence type="ECO:0000313" key="5">
    <source>
        <dbReference type="Proteomes" id="UP000001542"/>
    </source>
</evidence>
<dbReference type="InterPro" id="IPR006626">
    <property type="entry name" value="PbH1"/>
</dbReference>
<dbReference type="InterPro" id="IPR012334">
    <property type="entry name" value="Pectin_lyas_fold"/>
</dbReference>
<dbReference type="SMR" id="A2FRG2"/>
<dbReference type="Gene3D" id="2.160.20.10">
    <property type="entry name" value="Single-stranded right-handed beta-helix, Pectin lyase-like"/>
    <property type="match status" value="1"/>
</dbReference>
<dbReference type="PANTHER" id="PTHR36453">
    <property type="entry name" value="SECRETED PROTEIN-RELATED"/>
    <property type="match status" value="1"/>
</dbReference>
<keyword evidence="1" id="KW-0812">Transmembrane</keyword>